<dbReference type="EMBL" id="LYUD01000099">
    <property type="protein sequence ID" value="OAZ72537.1"/>
    <property type="molecule type" value="Genomic_DNA"/>
</dbReference>
<comment type="caution">
    <text evidence="1">The sequence shown here is derived from an EMBL/GenBank/DDBJ whole genome shotgun (WGS) entry which is preliminary data.</text>
</comment>
<organism evidence="1 2">
    <name type="scientific">Acetobacter pasteurianus</name>
    <name type="common">Acetobacter turbidans</name>
    <dbReference type="NCBI Taxonomy" id="438"/>
    <lineage>
        <taxon>Bacteria</taxon>
        <taxon>Pseudomonadati</taxon>
        <taxon>Pseudomonadota</taxon>
        <taxon>Alphaproteobacteria</taxon>
        <taxon>Acetobacterales</taxon>
        <taxon>Acetobacteraceae</taxon>
        <taxon>Acetobacter</taxon>
    </lineage>
</organism>
<accession>A0A1A0DD15</accession>
<evidence type="ECO:0000313" key="1">
    <source>
        <dbReference type="EMBL" id="OAZ72537.1"/>
    </source>
</evidence>
<dbReference type="Proteomes" id="UP000093796">
    <property type="component" value="Unassembled WGS sequence"/>
</dbReference>
<proteinExistence type="predicted"/>
<dbReference type="PATRIC" id="fig|438.15.peg.1248"/>
<evidence type="ECO:0000313" key="2">
    <source>
        <dbReference type="Proteomes" id="UP000093796"/>
    </source>
</evidence>
<gene>
    <name evidence="1" type="ORF">SRCM100623_01077</name>
</gene>
<dbReference type="AlphaFoldDB" id="A0A1A0DD15"/>
<sequence>MARFPSKTCASSCRITLKSVLAKAGQFGLTGFFVRVFIAGEKPLMTYAAFYKEEDEQRFQDWQRAHPSGIFINSSPGRLNPKYIVAHRSGCMSVQQHKGRTVVYSKHCFDSLHEAQDYLRAECGAAPSTGCSRCKPAG</sequence>
<name>A0A1A0DD15_ACEPA</name>
<reference evidence="1 2" key="1">
    <citation type="submission" date="2016-05" db="EMBL/GenBank/DDBJ databases">
        <title>Genome sequencing of Acetobacter pasteurianus strain SRCM100623.</title>
        <authorList>
            <person name="Song Y.R."/>
        </authorList>
    </citation>
    <scope>NUCLEOTIDE SEQUENCE [LARGE SCALE GENOMIC DNA]</scope>
    <source>
        <strain evidence="1 2">SRCM100623</strain>
    </source>
</reference>
<protein>
    <submittedName>
        <fullName evidence="1">Uncharacterized protein</fullName>
    </submittedName>
</protein>